<feature type="signal peptide" evidence="1">
    <location>
        <begin position="1"/>
        <end position="17"/>
    </location>
</feature>
<reference evidence="2 3" key="1">
    <citation type="submission" date="2021-08" db="EMBL/GenBank/DDBJ databases">
        <title>Draft Genome Sequence of Phanerochaete sordida strain YK-624.</title>
        <authorList>
            <person name="Mori T."/>
            <person name="Dohra H."/>
            <person name="Suzuki T."/>
            <person name="Kawagishi H."/>
            <person name="Hirai H."/>
        </authorList>
    </citation>
    <scope>NUCLEOTIDE SEQUENCE [LARGE SCALE GENOMIC DNA]</scope>
    <source>
        <strain evidence="2 3">YK-624</strain>
    </source>
</reference>
<name>A0A9P3LGV2_9APHY</name>
<protein>
    <submittedName>
        <fullName evidence="2">Uncharacterized protein</fullName>
    </submittedName>
</protein>
<feature type="chain" id="PRO_5040203990" evidence="1">
    <location>
        <begin position="18"/>
        <end position="86"/>
    </location>
</feature>
<dbReference type="EMBL" id="BPQB01000038">
    <property type="protein sequence ID" value="GJE94228.1"/>
    <property type="molecule type" value="Genomic_DNA"/>
</dbReference>
<keyword evidence="3" id="KW-1185">Reference proteome</keyword>
<gene>
    <name evidence="2" type="ORF">PsYK624_103960</name>
</gene>
<evidence type="ECO:0000256" key="1">
    <source>
        <dbReference type="SAM" id="SignalP"/>
    </source>
</evidence>
<comment type="caution">
    <text evidence="2">The sequence shown here is derived from an EMBL/GenBank/DDBJ whole genome shotgun (WGS) entry which is preliminary data.</text>
</comment>
<evidence type="ECO:0000313" key="3">
    <source>
        <dbReference type="Proteomes" id="UP000703269"/>
    </source>
</evidence>
<proteinExistence type="predicted"/>
<organism evidence="2 3">
    <name type="scientific">Phanerochaete sordida</name>
    <dbReference type="NCBI Taxonomy" id="48140"/>
    <lineage>
        <taxon>Eukaryota</taxon>
        <taxon>Fungi</taxon>
        <taxon>Dikarya</taxon>
        <taxon>Basidiomycota</taxon>
        <taxon>Agaricomycotina</taxon>
        <taxon>Agaricomycetes</taxon>
        <taxon>Polyporales</taxon>
        <taxon>Phanerochaetaceae</taxon>
        <taxon>Phanerochaete</taxon>
    </lineage>
</organism>
<dbReference type="AlphaFoldDB" id="A0A9P3LGV2"/>
<accession>A0A9P3LGV2</accession>
<sequence length="86" mass="9035">MQLTLLAVLAVLGLTGAVPTSLEGRQMCLPPAYCLLNGEMVDSEGKTDAMHQDYPCCSNTHCGSPQTGTFNLPSGVFSGAYAYCES</sequence>
<dbReference type="Proteomes" id="UP000703269">
    <property type="component" value="Unassembled WGS sequence"/>
</dbReference>
<evidence type="ECO:0000313" key="2">
    <source>
        <dbReference type="EMBL" id="GJE94228.1"/>
    </source>
</evidence>
<keyword evidence="1" id="KW-0732">Signal</keyword>